<feature type="domain" description="Manganese/iron superoxide dismutase C-terminal" evidence="2">
    <location>
        <begin position="128"/>
        <end position="182"/>
    </location>
</feature>
<evidence type="ECO:0000313" key="4">
    <source>
        <dbReference type="Proteomes" id="UP001412239"/>
    </source>
</evidence>
<dbReference type="EMBL" id="LN890967">
    <property type="protein sequence ID" value="CUS13766.1"/>
    <property type="molecule type" value="Genomic_DNA"/>
</dbReference>
<proteinExistence type="predicted"/>
<dbReference type="InterPro" id="IPR036314">
    <property type="entry name" value="SOD_C_sf"/>
</dbReference>
<dbReference type="AlphaFoldDB" id="A0A292Q1S8"/>
<dbReference type="PANTHER" id="PTHR43595:SF2">
    <property type="entry name" value="SMALL RIBOSOMAL SUBUNIT PROTEIN MS42"/>
    <property type="match status" value="1"/>
</dbReference>
<gene>
    <name evidence="3" type="ORF">GSTUAT00002127001</name>
</gene>
<sequence length="276" mass="30854">MSVPLMLRRQVLRAFSPLTRKPQTFHKPRSLHSMPVISLTEEGVPGLFSEKAFKTAWTDYQNHLVEKLSALTAGTGFDGMDAMDIAIATARQPDQASIFNYASQAYNNHFFFQSLQSTQTGPERATPQFQSYVTSSFTDVAALKAELFATANAMFGNGYVWLVLDQAGVLRILCTYNAGTPYGASYRRQDTDMNTGLKLGSELSPYTSAVRHAAKGKTGGWVIPVLNVNVWEHSWLEDFGILGKDDYLRAWWDRIDWLVVQSRFPTKGVARTPLIK</sequence>
<evidence type="ECO:0000256" key="1">
    <source>
        <dbReference type="ARBA" id="ARBA00037226"/>
    </source>
</evidence>
<dbReference type="SUPFAM" id="SSF54719">
    <property type="entry name" value="Fe,Mn superoxide dismutase (SOD), C-terminal domain"/>
    <property type="match status" value="1"/>
</dbReference>
<dbReference type="InterPro" id="IPR036324">
    <property type="entry name" value="Mn/Fe_SOD_N_sf"/>
</dbReference>
<dbReference type="SUPFAM" id="SSF46609">
    <property type="entry name" value="Fe,Mn superoxide dismutase (SOD), N-terminal domain"/>
    <property type="match status" value="1"/>
</dbReference>
<dbReference type="InterPro" id="IPR019832">
    <property type="entry name" value="Mn/Fe_SOD_C"/>
</dbReference>
<dbReference type="PANTHER" id="PTHR43595">
    <property type="entry name" value="37S RIBOSOMAL PROTEIN S26, MITOCHONDRIAL"/>
    <property type="match status" value="1"/>
</dbReference>
<dbReference type="Gene3D" id="3.55.40.20">
    <property type="entry name" value="Iron/manganese superoxide dismutase, C-terminal domain"/>
    <property type="match status" value="1"/>
</dbReference>
<organism evidence="3 4">
    <name type="scientific">Tuber aestivum</name>
    <name type="common">summer truffle</name>
    <dbReference type="NCBI Taxonomy" id="59557"/>
    <lineage>
        <taxon>Eukaryota</taxon>
        <taxon>Fungi</taxon>
        <taxon>Dikarya</taxon>
        <taxon>Ascomycota</taxon>
        <taxon>Pezizomycotina</taxon>
        <taxon>Pezizomycetes</taxon>
        <taxon>Pezizales</taxon>
        <taxon>Tuberaceae</taxon>
        <taxon>Tuber</taxon>
    </lineage>
</organism>
<name>A0A292Q1S8_9PEZI</name>
<protein>
    <recommendedName>
        <fullName evidence="2">Manganese/iron superoxide dismutase C-terminal domain-containing protein</fullName>
    </recommendedName>
</protein>
<evidence type="ECO:0000313" key="3">
    <source>
        <dbReference type="EMBL" id="CUS13766.1"/>
    </source>
</evidence>
<keyword evidence="4" id="KW-1185">Reference proteome</keyword>
<accession>A0A292Q1S8</accession>
<reference evidence="3" key="1">
    <citation type="submission" date="2015-10" db="EMBL/GenBank/DDBJ databases">
        <authorList>
            <person name="Regsiter A."/>
            <person name="william w."/>
        </authorList>
    </citation>
    <scope>NUCLEOTIDE SEQUENCE</scope>
    <source>
        <strain evidence="3">Montdore</strain>
    </source>
</reference>
<feature type="domain" description="Manganese/iron superoxide dismutase C-terminal" evidence="2">
    <location>
        <begin position="221"/>
        <end position="263"/>
    </location>
</feature>
<comment type="function">
    <text evidence="1">Component of the mitochondrial ribosome (mitoribosome), a dedicated translation machinery responsible for the synthesis of mitochondrial genome-encoded proteins, including at least some of the essential transmembrane subunits of the mitochondrial respiratory chain. The mitoribosomes are attached to the mitochondrial inner membrane and translation products are cotranslationally integrated into the membrane.</text>
</comment>
<dbReference type="Pfam" id="PF02777">
    <property type="entry name" value="Sod_Fe_C"/>
    <property type="match status" value="2"/>
</dbReference>
<dbReference type="GO" id="GO:0004784">
    <property type="term" value="F:superoxide dismutase activity"/>
    <property type="evidence" value="ECO:0007669"/>
    <property type="project" value="InterPro"/>
</dbReference>
<dbReference type="GO" id="GO:0046872">
    <property type="term" value="F:metal ion binding"/>
    <property type="evidence" value="ECO:0007669"/>
    <property type="project" value="InterPro"/>
</dbReference>
<dbReference type="GO" id="GO:0005737">
    <property type="term" value="C:cytoplasm"/>
    <property type="evidence" value="ECO:0007669"/>
    <property type="project" value="TreeGrafter"/>
</dbReference>
<evidence type="ECO:0000259" key="2">
    <source>
        <dbReference type="Pfam" id="PF02777"/>
    </source>
</evidence>
<dbReference type="Proteomes" id="UP001412239">
    <property type="component" value="Unassembled WGS sequence"/>
</dbReference>